<dbReference type="RefSeq" id="WP_078815152.1">
    <property type="nucleotide sequence ID" value="NZ_FUYE01000016.1"/>
</dbReference>
<gene>
    <name evidence="2" type="ORF">SAMN02745166_03993</name>
</gene>
<dbReference type="STRING" id="48467.SAMN02745166_03993"/>
<accession>A0A1T4YRD8</accession>
<name>A0A1T4YRD8_9BACT</name>
<dbReference type="Proteomes" id="UP000190774">
    <property type="component" value="Unassembled WGS sequence"/>
</dbReference>
<sequence length="264" mass="28715">MSDVPPPSSATPANATSGRVIRAALIIFPLGTVILGIASFGIWWVKRVQVEERGYKYALALRRDITEAGLARHISILQDVYRQTPDKLLPSVAAYLESSMGAENMGYQVRRDTFQQGGIDLSNVDVELTNKKRFREILLVLVPYGDTDPARQTAEVQALATLLSVAHAITGESGSQTLRLAAIPAAHDATSLERFVAAARGKEERFMQVFVLGDPSPATQTTLQKAFRVEETGTVIHHLPATQDSATTLPAAQALKTRLLELLK</sequence>
<dbReference type="EMBL" id="FUYE01000016">
    <property type="protein sequence ID" value="SKB04158.1"/>
    <property type="molecule type" value="Genomic_DNA"/>
</dbReference>
<evidence type="ECO:0000313" key="2">
    <source>
        <dbReference type="EMBL" id="SKB04158.1"/>
    </source>
</evidence>
<keyword evidence="3" id="KW-1185">Reference proteome</keyword>
<organism evidence="2 3">
    <name type="scientific">Prosthecobacter debontii</name>
    <dbReference type="NCBI Taxonomy" id="48467"/>
    <lineage>
        <taxon>Bacteria</taxon>
        <taxon>Pseudomonadati</taxon>
        <taxon>Verrucomicrobiota</taxon>
        <taxon>Verrucomicrobiia</taxon>
        <taxon>Verrucomicrobiales</taxon>
        <taxon>Verrucomicrobiaceae</taxon>
        <taxon>Prosthecobacter</taxon>
    </lineage>
</organism>
<keyword evidence="1" id="KW-0472">Membrane</keyword>
<dbReference type="OrthoDB" id="192122at2"/>
<evidence type="ECO:0000256" key="1">
    <source>
        <dbReference type="SAM" id="Phobius"/>
    </source>
</evidence>
<evidence type="ECO:0008006" key="4">
    <source>
        <dbReference type="Google" id="ProtNLM"/>
    </source>
</evidence>
<protein>
    <recommendedName>
        <fullName evidence="4">Transmembrane protein</fullName>
    </recommendedName>
</protein>
<evidence type="ECO:0000313" key="3">
    <source>
        <dbReference type="Proteomes" id="UP000190774"/>
    </source>
</evidence>
<feature type="transmembrane region" description="Helical" evidence="1">
    <location>
        <begin position="20"/>
        <end position="45"/>
    </location>
</feature>
<proteinExistence type="predicted"/>
<reference evidence="3" key="1">
    <citation type="submission" date="2017-02" db="EMBL/GenBank/DDBJ databases">
        <authorList>
            <person name="Varghese N."/>
            <person name="Submissions S."/>
        </authorList>
    </citation>
    <scope>NUCLEOTIDE SEQUENCE [LARGE SCALE GENOMIC DNA]</scope>
    <source>
        <strain evidence="3">ATCC 700200</strain>
    </source>
</reference>
<keyword evidence="1" id="KW-1133">Transmembrane helix</keyword>
<dbReference type="AlphaFoldDB" id="A0A1T4YRD8"/>
<keyword evidence="1" id="KW-0812">Transmembrane</keyword>